<dbReference type="GO" id="GO:0003723">
    <property type="term" value="F:RNA binding"/>
    <property type="evidence" value="ECO:0007669"/>
    <property type="project" value="TreeGrafter"/>
</dbReference>
<accession>A0A392PEE2</accession>
<dbReference type="GO" id="GO:0006422">
    <property type="term" value="P:aspartyl-tRNA aminoacylation"/>
    <property type="evidence" value="ECO:0007669"/>
    <property type="project" value="InterPro"/>
</dbReference>
<dbReference type="GO" id="GO:0017101">
    <property type="term" value="C:aminoacyl-tRNA synthetase multienzyme complex"/>
    <property type="evidence" value="ECO:0007669"/>
    <property type="project" value="TreeGrafter"/>
</dbReference>
<protein>
    <submittedName>
        <fullName evidence="2">Aspartate-tRNA ligase cytoplasmic-like</fullName>
    </submittedName>
</protein>
<dbReference type="AlphaFoldDB" id="A0A392PEE2"/>
<reference evidence="2 3" key="1">
    <citation type="journal article" date="2018" name="Front. Plant Sci.">
        <title>Red Clover (Trifolium pratense) and Zigzag Clover (T. medium) - A Picture of Genomic Similarities and Differences.</title>
        <authorList>
            <person name="Dluhosova J."/>
            <person name="Istvanek J."/>
            <person name="Nedelnik J."/>
            <person name="Repkova J."/>
        </authorList>
    </citation>
    <scope>NUCLEOTIDE SEQUENCE [LARGE SCALE GENOMIC DNA]</scope>
    <source>
        <strain evidence="3">cv. 10/8</strain>
        <tissue evidence="2">Leaf</tissue>
    </source>
</reference>
<dbReference type="InterPro" id="IPR012340">
    <property type="entry name" value="NA-bd_OB-fold"/>
</dbReference>
<dbReference type="PANTHER" id="PTHR43450:SF1">
    <property type="entry name" value="ASPARTATE--TRNA LIGASE, CYTOPLASMIC"/>
    <property type="match status" value="1"/>
</dbReference>
<feature type="non-terminal residue" evidence="2">
    <location>
        <position position="1"/>
    </location>
</feature>
<feature type="non-terminal residue" evidence="2">
    <location>
        <position position="211"/>
    </location>
</feature>
<dbReference type="CDD" id="cd04320">
    <property type="entry name" value="AspRS_cyto_N"/>
    <property type="match status" value="1"/>
</dbReference>
<keyword evidence="1" id="KW-0963">Cytoplasm</keyword>
<dbReference type="GO" id="GO:0004815">
    <property type="term" value="F:aspartate-tRNA ligase activity"/>
    <property type="evidence" value="ECO:0007669"/>
    <property type="project" value="InterPro"/>
</dbReference>
<proteinExistence type="predicted"/>
<dbReference type="GO" id="GO:0005524">
    <property type="term" value="F:ATP binding"/>
    <property type="evidence" value="ECO:0007669"/>
    <property type="project" value="InterPro"/>
</dbReference>
<dbReference type="GO" id="GO:0005829">
    <property type="term" value="C:cytosol"/>
    <property type="evidence" value="ECO:0007669"/>
    <property type="project" value="TreeGrafter"/>
</dbReference>
<dbReference type="SUPFAM" id="SSF50249">
    <property type="entry name" value="Nucleic acid-binding proteins"/>
    <property type="match status" value="1"/>
</dbReference>
<keyword evidence="2" id="KW-0436">Ligase</keyword>
<comment type="caution">
    <text evidence="2">The sequence shown here is derived from an EMBL/GenBank/DDBJ whole genome shotgun (WGS) entry which is preliminary data.</text>
</comment>
<keyword evidence="3" id="KW-1185">Reference proteome</keyword>
<dbReference type="InterPro" id="IPR004523">
    <property type="entry name" value="Asp-tRNA_synthase_2"/>
</dbReference>
<organism evidence="2 3">
    <name type="scientific">Trifolium medium</name>
    <dbReference type="NCBI Taxonomy" id="97028"/>
    <lineage>
        <taxon>Eukaryota</taxon>
        <taxon>Viridiplantae</taxon>
        <taxon>Streptophyta</taxon>
        <taxon>Embryophyta</taxon>
        <taxon>Tracheophyta</taxon>
        <taxon>Spermatophyta</taxon>
        <taxon>Magnoliopsida</taxon>
        <taxon>eudicotyledons</taxon>
        <taxon>Gunneridae</taxon>
        <taxon>Pentapetalae</taxon>
        <taxon>rosids</taxon>
        <taxon>fabids</taxon>
        <taxon>Fabales</taxon>
        <taxon>Fabaceae</taxon>
        <taxon>Papilionoideae</taxon>
        <taxon>50 kb inversion clade</taxon>
        <taxon>NPAAA clade</taxon>
        <taxon>Hologalegina</taxon>
        <taxon>IRL clade</taxon>
        <taxon>Trifolieae</taxon>
        <taxon>Trifolium</taxon>
    </lineage>
</organism>
<sequence>ESVGKEEKLLCQQEIGYPEIPMVELQSKSKKTNVNKWTLHLCQEQIAASTAAASDLSVHEDPLAANYGDIPLVELQSKTIVDVNEWTPVENLDHSFANQPVKIRGRVHSKPLTTNNMTFLVIREFGFTVRCLVQEQPDSVSFQMVKYAAELIPESIVDVEGVVFIREAPIKDEYAQQVEIQVRKLHCVSRATSNLPINLKDAAVETEKAIQ</sequence>
<name>A0A392PEE2_9FABA</name>
<evidence type="ECO:0000256" key="1">
    <source>
        <dbReference type="ARBA" id="ARBA00022490"/>
    </source>
</evidence>
<dbReference type="PANTHER" id="PTHR43450">
    <property type="entry name" value="ASPARTYL-TRNA SYNTHETASE"/>
    <property type="match status" value="1"/>
</dbReference>
<evidence type="ECO:0000313" key="2">
    <source>
        <dbReference type="EMBL" id="MCI10501.1"/>
    </source>
</evidence>
<dbReference type="Proteomes" id="UP000265520">
    <property type="component" value="Unassembled WGS sequence"/>
</dbReference>
<dbReference type="EMBL" id="LXQA010076490">
    <property type="protein sequence ID" value="MCI10501.1"/>
    <property type="molecule type" value="Genomic_DNA"/>
</dbReference>
<evidence type="ECO:0000313" key="3">
    <source>
        <dbReference type="Proteomes" id="UP000265520"/>
    </source>
</evidence>
<dbReference type="Gene3D" id="2.40.50.140">
    <property type="entry name" value="Nucleic acid-binding proteins"/>
    <property type="match status" value="1"/>
</dbReference>